<evidence type="ECO:0000259" key="3">
    <source>
        <dbReference type="Pfam" id="PF10536"/>
    </source>
</evidence>
<evidence type="ECO:0000256" key="1">
    <source>
        <dbReference type="SAM" id="Coils"/>
    </source>
</evidence>
<reference evidence="4" key="2">
    <citation type="submission" date="2018-04" db="EMBL/GenBank/DDBJ databases">
        <title>OnivRS2 (Oryza nivara Reference Sequence Version 2).</title>
        <authorList>
            <person name="Zhang J."/>
            <person name="Kudrna D."/>
            <person name="Lee S."/>
            <person name="Talag J."/>
            <person name="Rajasekar S."/>
            <person name="Welchert J."/>
            <person name="Hsing Y.-I."/>
            <person name="Wing R.A."/>
        </authorList>
    </citation>
    <scope>NUCLEOTIDE SEQUENCE [LARGE SCALE GENOMIC DNA]</scope>
    <source>
        <strain evidence="4">SL10</strain>
    </source>
</reference>
<feature type="coiled-coil region" evidence="1">
    <location>
        <begin position="893"/>
        <end position="927"/>
    </location>
</feature>
<feature type="region of interest" description="Disordered" evidence="2">
    <location>
        <begin position="693"/>
        <end position="731"/>
    </location>
</feature>
<keyword evidence="1" id="KW-0175">Coiled coil</keyword>
<organism evidence="4">
    <name type="scientific">Oryza nivara</name>
    <name type="common">Indian wild rice</name>
    <name type="synonym">Oryza sativa f. spontanea</name>
    <dbReference type="NCBI Taxonomy" id="4536"/>
    <lineage>
        <taxon>Eukaryota</taxon>
        <taxon>Viridiplantae</taxon>
        <taxon>Streptophyta</taxon>
        <taxon>Embryophyta</taxon>
        <taxon>Tracheophyta</taxon>
        <taxon>Spermatophyta</taxon>
        <taxon>Magnoliopsida</taxon>
        <taxon>Liliopsida</taxon>
        <taxon>Poales</taxon>
        <taxon>Poaceae</taxon>
        <taxon>BOP clade</taxon>
        <taxon>Oryzoideae</taxon>
        <taxon>Oryzeae</taxon>
        <taxon>Oryzinae</taxon>
        <taxon>Oryza</taxon>
    </lineage>
</organism>
<dbReference type="STRING" id="4536.A0A0E0HYH1"/>
<feature type="domain" description="Aminotransferase-like plant mobile" evidence="3">
    <location>
        <begin position="194"/>
        <end position="423"/>
    </location>
</feature>
<feature type="region of interest" description="Disordered" evidence="2">
    <location>
        <begin position="529"/>
        <end position="579"/>
    </location>
</feature>
<accession>A0A0E0HYH1</accession>
<sequence length="998" mass="111348">MKEKHRRKKKTEKRYCGERILIFFKDAEPTGNLPEDAQSTNNGEAKKSDDFMSQVASCLNIMRGQQLIREAEWMSLTQSRDWAAFRVPTPFQKLLANCKDALVGHQDQPGTQPRGRPGSMCLLKPVLFNDSGTFDVPRHTATLAQQFITSRTKRWLEDQPMQLRLEISPNDKLMLWARMLMVNPYGRTYLKKVGVLRGIMASIYKYKIDPLLVAAFLTYWNVDGHTLLTSQGEMGYPLHTMYHAMGIPISGRLYEEFIPLSSTVRGHVQTLHNIYVEECPLQLNEGPGIVTIATWVNDFFGDHPVPFQSFLPDGFADPKEPLYEGPNFRVEIRNGRPTGIMCGLEMTYVHTYPLVVYRAAFIAAWLCTYCVPVEEGNFIRPEVFTMAVEIAQGSRQAIGVTSMAFLYRALDNVYHQVAARQASASDCSSFVPGHFIMGWFASPFVPGHFIMGWFASFWRGVPTSATFSCPVMNPPFIIDFRDYESMDIKSAHSLFWDFNDAGTTLRSLDFLGRSSIRFPTSDQEVELFGGLGGRVGTPKQRTAKSVSISPEHQEESAQTEIKTTSPLPTSSANPTEIVRVGPDRSGKVIEKIRACIANPDNVTTHVSAQASQQELLLLPPRNETVLNSSAMTHIDPYSEGLAIPHDDIGTLPTDLLTGDFSDLATLLEGGANPETSLCLDSPIFPGATQKDNVNSHLSEDEETRTEACADTGKGGTSHRASLTGVEELSNESNKLSMDVEQIVAQIPKAPNVDSGAGENSQFKEFHGNNPVTLPKLPADVSARGLKHSEIKAFQELLKQRPIQKDIVLKEISINLDLWSNFFSKPPPEIIRLMEGLRVLKGALSEEAPLPTTKIDHHIDMLRTAQDKVESSCVALAALTSQYNIERAVEEGNKRECSRQAQKIKAEIAMLQAELQQVEDDYSRAQCHQDVVIENLNSHLERHHQAKNRGSEIAAQLEQASVHQKSLQNIVVFTKLDEFGLSQYVYNIFDFFIGCSLDE</sequence>
<reference evidence="4" key="1">
    <citation type="submission" date="2015-04" db="UniProtKB">
        <authorList>
            <consortium name="EnsemblPlants"/>
        </authorList>
    </citation>
    <scope>IDENTIFICATION</scope>
    <source>
        <strain evidence="4">SL10</strain>
    </source>
</reference>
<evidence type="ECO:0000313" key="5">
    <source>
        <dbReference type="Proteomes" id="UP000006591"/>
    </source>
</evidence>
<dbReference type="AlphaFoldDB" id="A0A0E0HYH1"/>
<dbReference type="InterPro" id="IPR019557">
    <property type="entry name" value="AminoTfrase-like_pln_mobile"/>
</dbReference>
<dbReference type="HOGENOM" id="CLU_006289_0_0_1"/>
<evidence type="ECO:0000256" key="2">
    <source>
        <dbReference type="SAM" id="MobiDB-lite"/>
    </source>
</evidence>
<dbReference type="eggNOG" id="ENOG502SB7U">
    <property type="taxonomic scope" value="Eukaryota"/>
</dbReference>
<keyword evidence="5" id="KW-1185">Reference proteome</keyword>
<dbReference type="OMA" id="YVEECPL"/>
<name>A0A0E0HYH1_ORYNI</name>
<proteinExistence type="predicted"/>
<feature type="compositionally biased region" description="Polar residues" evidence="2">
    <location>
        <begin position="539"/>
        <end position="574"/>
    </location>
</feature>
<dbReference type="Gramene" id="ONIVA07G06890.1">
    <property type="protein sequence ID" value="ONIVA07G06890.1"/>
    <property type="gene ID" value="ONIVA07G06890"/>
</dbReference>
<evidence type="ECO:0000313" key="4">
    <source>
        <dbReference type="EnsemblPlants" id="ONIVA07G06890.1"/>
    </source>
</evidence>
<dbReference type="EnsemblPlants" id="ONIVA07G06890.1">
    <property type="protein sequence ID" value="ONIVA07G06890.1"/>
    <property type="gene ID" value="ONIVA07G06890"/>
</dbReference>
<dbReference type="Pfam" id="PF10536">
    <property type="entry name" value="PMD"/>
    <property type="match status" value="1"/>
</dbReference>
<protein>
    <recommendedName>
        <fullName evidence="3">Aminotransferase-like plant mobile domain-containing protein</fullName>
    </recommendedName>
</protein>
<dbReference type="Proteomes" id="UP000006591">
    <property type="component" value="Chromosome 7"/>
</dbReference>